<dbReference type="EMBL" id="MZNU01000075">
    <property type="protein sequence ID" value="OWP05389.1"/>
    <property type="molecule type" value="Genomic_DNA"/>
</dbReference>
<feature type="region of interest" description="Disordered" evidence="1">
    <location>
        <begin position="175"/>
        <end position="269"/>
    </location>
</feature>
<proteinExistence type="predicted"/>
<keyword evidence="2" id="KW-0472">Membrane</keyword>
<evidence type="ECO:0000313" key="3">
    <source>
        <dbReference type="EMBL" id="OWP05389.1"/>
    </source>
</evidence>
<accession>A0A218ZBD6</accession>
<evidence type="ECO:0000313" key="4">
    <source>
        <dbReference type="Proteomes" id="UP000242519"/>
    </source>
</evidence>
<feature type="compositionally biased region" description="Polar residues" evidence="1">
    <location>
        <begin position="199"/>
        <end position="209"/>
    </location>
</feature>
<keyword evidence="2" id="KW-0812">Transmembrane</keyword>
<comment type="caution">
    <text evidence="3">The sequence shown here is derived from an EMBL/GenBank/DDBJ whole genome shotgun (WGS) entry which is preliminary data.</text>
</comment>
<dbReference type="OrthoDB" id="3557686at2759"/>
<dbReference type="AlphaFoldDB" id="A0A218ZBD6"/>
<feature type="transmembrane region" description="Helical" evidence="2">
    <location>
        <begin position="12"/>
        <end position="32"/>
    </location>
</feature>
<keyword evidence="2" id="KW-1133">Transmembrane helix</keyword>
<keyword evidence="4" id="KW-1185">Reference proteome</keyword>
<protein>
    <submittedName>
        <fullName evidence="3">Uncharacterized protein</fullName>
    </submittedName>
</protein>
<evidence type="ECO:0000256" key="2">
    <source>
        <dbReference type="SAM" id="Phobius"/>
    </source>
</evidence>
<feature type="compositionally biased region" description="Basic and acidic residues" evidence="1">
    <location>
        <begin position="260"/>
        <end position="269"/>
    </location>
</feature>
<evidence type="ECO:0000256" key="1">
    <source>
        <dbReference type="SAM" id="MobiDB-lite"/>
    </source>
</evidence>
<feature type="region of interest" description="Disordered" evidence="1">
    <location>
        <begin position="117"/>
        <end position="139"/>
    </location>
</feature>
<reference evidence="3 4" key="1">
    <citation type="submission" date="2017-04" db="EMBL/GenBank/DDBJ databases">
        <title>Draft genome sequence of Marssonina coronaria NL1: causal agent of apple blotch.</title>
        <authorList>
            <person name="Cheng Q."/>
        </authorList>
    </citation>
    <scope>NUCLEOTIDE SEQUENCE [LARGE SCALE GENOMIC DNA]</scope>
    <source>
        <strain evidence="3 4">NL1</strain>
    </source>
</reference>
<dbReference type="InParanoid" id="A0A218ZBD6"/>
<name>A0A218ZBD6_9HELO</name>
<feature type="compositionally biased region" description="Low complexity" evidence="1">
    <location>
        <begin position="228"/>
        <end position="240"/>
    </location>
</feature>
<dbReference type="Proteomes" id="UP000242519">
    <property type="component" value="Unassembled WGS sequence"/>
</dbReference>
<organism evidence="3 4">
    <name type="scientific">Diplocarpon coronariae</name>
    <dbReference type="NCBI Taxonomy" id="2795749"/>
    <lineage>
        <taxon>Eukaryota</taxon>
        <taxon>Fungi</taxon>
        <taxon>Dikarya</taxon>
        <taxon>Ascomycota</taxon>
        <taxon>Pezizomycotina</taxon>
        <taxon>Leotiomycetes</taxon>
        <taxon>Helotiales</taxon>
        <taxon>Drepanopezizaceae</taxon>
        <taxon>Diplocarpon</taxon>
    </lineage>
</organism>
<gene>
    <name evidence="3" type="ORF">B2J93_8332</name>
</gene>
<sequence length="269" mass="29349">MGNPLSAYAGSVLFSFVGVLAFVTCVLGGMWLHRLYTTRGFHLSEFAALRSQAARLVQETASVWQDVARDSSTDLSVKILHMARVEAADDVDCEIRAALNAWEDIMQPGEGDALALDEEDGVGGGKLDRRGEKRMRAKRKSHGRYVIGLMREKCRAAIERRRDLSQGLQIMQLEESRGAVELHQPSPSERKSTDDPEDNNSGFPSSSLNRHLAPVPRVSVHDVKHDASPPSAASPTAHAPELAPPPRSASCPAPDDEPEGLARQEHAFL</sequence>